<evidence type="ECO:0000313" key="1">
    <source>
        <dbReference type="EMBL" id="QAY63588.1"/>
    </source>
</evidence>
<dbReference type="KEGG" id="xyl:ET495_10385"/>
<proteinExistence type="predicted"/>
<protein>
    <recommendedName>
        <fullName evidence="3">Ribosomally synthesized peptide with SipW-like signal peptide</fullName>
    </recommendedName>
</protein>
<accession>A0A4P6EZT5</accession>
<dbReference type="OrthoDB" id="9804559at2"/>
<reference evidence="1 2" key="1">
    <citation type="submission" date="2019-01" db="EMBL/GenBank/DDBJ databases">
        <title>Genome sequencing of strain 2JSPR-7.</title>
        <authorList>
            <person name="Heo J."/>
            <person name="Kim S.-J."/>
            <person name="Kim J.-S."/>
            <person name="Hong S.-B."/>
            <person name="Kwon S.-W."/>
        </authorList>
    </citation>
    <scope>NUCLEOTIDE SEQUENCE [LARGE SCALE GENOMIC DNA]</scope>
    <source>
        <strain evidence="1 2">2JSPR-7</strain>
    </source>
</reference>
<keyword evidence="2" id="KW-1185">Reference proteome</keyword>
<dbReference type="AlphaFoldDB" id="A0A4P6EZT5"/>
<dbReference type="RefSeq" id="WP_129204750.1">
    <property type="nucleotide sequence ID" value="NZ_CP035495.1"/>
</dbReference>
<evidence type="ECO:0000313" key="2">
    <source>
        <dbReference type="Proteomes" id="UP000291758"/>
    </source>
</evidence>
<gene>
    <name evidence="1" type="ORF">ET495_10385</name>
</gene>
<sequence length="234" mass="23748">MSGVRRALRAAAGAGIAVAVATSASGLWYAATDVPLAAVPVGGVWFAVEGQDGTTQYARAGTPSSSAEPIEVRVPGAVVAQAMDGPVVWRFTVRGHADGAAGLSYSVSAPAPELGSIASTSTMRVFPAGDDGCSAPPAPQEEPWSLVLQPPGDGAAGSPAEQEWCFTADGGWPQDVQHTNSAVVEALDDNGDTARAGAQWWALVSPGSEGEPDTPITITPFVTRHNDSSGPFVP</sequence>
<dbReference type="EMBL" id="CP035495">
    <property type="protein sequence ID" value="QAY63588.1"/>
    <property type="molecule type" value="Genomic_DNA"/>
</dbReference>
<organism evidence="1 2">
    <name type="scientific">Xylanimonas allomyrinae</name>
    <dbReference type="NCBI Taxonomy" id="2509459"/>
    <lineage>
        <taxon>Bacteria</taxon>
        <taxon>Bacillati</taxon>
        <taxon>Actinomycetota</taxon>
        <taxon>Actinomycetes</taxon>
        <taxon>Micrococcales</taxon>
        <taxon>Promicromonosporaceae</taxon>
        <taxon>Xylanimonas</taxon>
    </lineage>
</organism>
<evidence type="ECO:0008006" key="3">
    <source>
        <dbReference type="Google" id="ProtNLM"/>
    </source>
</evidence>
<dbReference type="Proteomes" id="UP000291758">
    <property type="component" value="Chromosome"/>
</dbReference>
<name>A0A4P6EZT5_9MICO</name>